<dbReference type="Proteomes" id="UP000220797">
    <property type="component" value="Unassembled WGS sequence"/>
</dbReference>
<keyword evidence="2" id="KW-1185">Reference proteome</keyword>
<accession>A0A1J1GYP4</accession>
<evidence type="ECO:0000313" key="1">
    <source>
        <dbReference type="EMBL" id="CRG97589.1"/>
    </source>
</evidence>
<gene>
    <name evidence="1" type="ORF">PGAL8A_00516200</name>
</gene>
<dbReference type="OrthoDB" id="384423at2759"/>
<organism evidence="1 2">
    <name type="scientific">Plasmodium gallinaceum</name>
    <dbReference type="NCBI Taxonomy" id="5849"/>
    <lineage>
        <taxon>Eukaryota</taxon>
        <taxon>Sar</taxon>
        <taxon>Alveolata</taxon>
        <taxon>Apicomplexa</taxon>
        <taxon>Aconoidasida</taxon>
        <taxon>Haemosporida</taxon>
        <taxon>Plasmodiidae</taxon>
        <taxon>Plasmodium</taxon>
        <taxon>Plasmodium (Haemamoeba)</taxon>
    </lineage>
</organism>
<dbReference type="GeneID" id="39733695"/>
<dbReference type="AlphaFoldDB" id="A0A1J1GYP4"/>
<dbReference type="OMA" id="DMFKDQN"/>
<reference evidence="1" key="1">
    <citation type="submission" date="2015-04" db="EMBL/GenBank/DDBJ databases">
        <authorList>
            <consortium name="Pathogen Informatics"/>
        </authorList>
    </citation>
    <scope>NUCLEOTIDE SEQUENCE [LARGE SCALE GENOMIC DNA]</scope>
    <source>
        <strain evidence="1">8A</strain>
    </source>
</reference>
<proteinExistence type="predicted"/>
<evidence type="ECO:0000313" key="2">
    <source>
        <dbReference type="Proteomes" id="UP000220797"/>
    </source>
</evidence>
<protein>
    <submittedName>
        <fullName evidence="1">Uncharacterized protein</fullName>
    </submittedName>
</protein>
<dbReference type="EMBL" id="CVMV01000110">
    <property type="protein sequence ID" value="CRG97589.1"/>
    <property type="molecule type" value="Genomic_DNA"/>
</dbReference>
<comment type="caution">
    <text evidence="1">The sequence shown here is derived from an EMBL/GenBank/DDBJ whole genome shotgun (WGS) entry which is preliminary data.</text>
</comment>
<dbReference type="RefSeq" id="XP_028530390.1">
    <property type="nucleotide sequence ID" value="XM_028673993.1"/>
</dbReference>
<name>A0A1J1GYP4_PLAGA</name>
<dbReference type="VEuPathDB" id="PlasmoDB:PGAL8A_00516200"/>
<sequence length="1268" mass="152964">MGIDIFIALFPIYFINYLFCSEIKPYDFNKKELLKIFKESNRIESNSEKDILDADKTFNNLKLLSICNINKKSFINSISNFLCKNTFYTYYVKIKNIDSRYGDNVHSKTSKYIRELNFICKYYIYDNSYEIIKCYDTINRLDPYYLGFEIEKRYENKQKENGYNDFMVSNNLLKKSEMLFEKKNDPFYYGNDNNSNKPLDNYSELNQSNNVENVNVNYLCKLKMNINSYITDGESVILKILIGLCIKLGYKNQFFISENTFALVKYFEKTSVNHIFNLGFDIYSSKFYHSKDIYVMKSMNSFINSDRKLIRKNIPNIYFKFFSNKSYLLWRGIEKKREIFNYKLLELKNLLEQVNFKERITLCYKNYLHVYYEEDEKYIKKKLGSKIKYSNFRSLNNSKLSDFFLLSFEYFCDNNVLSFEQCISNIMSSKILDEKAKSIMHQFSYENFLCFDSCSYEDHMNIFNNDMIIKKLQHYINRSNSLTFKKKNYSKKIKEKIRKSENSDLLFPQDDNIQKDFFENTMFSLEFDSVTSLIIDELDKLNLKENLESKICNILRYIKYHEKLYKRENRRYNNRTLEESILLNNIFLEHSKNADFDEFIDNAYDNIKLDNFNFSMKDIQDKIIDFDLLKYDNDNKEDNNYENLEEEKNYYEQNDYTHDELEEYNNFKNYSFPEKHPEELSLMIHDMFGIKDIKENLIKNKITMQHLSIIGPDKKEIFTLQNQYECDILQKIYKEYEMSKNNDYKNNNKDRKKEFLKYFSFNSYYNFTIINVPTKFYDILKNQTVKNNDEKRNSNFSELQKKNLKFLCTSDNIWPYSKTLIKFFQNGSIYCEAQLENELLINIKNEEQTFQYLLNQIKENNDMLKDKEKNKYNDKNGNISKVYENNINTDTYIYPENILYNIRKSYLGENPSTKSKIIGFQFLNKTCTIKYIGDDKYYINYPILSKVLLEAVFGLCILHGFTTLKIEAETLNFETGIKTKFYEILLNGITEYEHLGLKLMNVATFSKELYYIITGYTLKNNLLLSAVAKFDENLYVHHNIESNFFNYMKKKSMNMLHNLRFNCNEDYYPYKNCYDIYPLVKKNKENYCYFETNDIFKELNELFPDVCKMGGSVGKCYEQIKKNITCSNNSEGCKYYNFITYTFIKPRRKTSYFINHNMSVHEYLSKKSYKYYLILCQLIKNEKNHLKEYGNNEYITDSQTYFLLNYILQNSTFFIFWNFSTEFWRRFQYIHKKKNEDDIFHSKNHTTFCPMAYSYEFIYHLNTFYIKE</sequence>